<evidence type="ECO:0000256" key="7">
    <source>
        <dbReference type="ARBA" id="ARBA00048743"/>
    </source>
</evidence>
<dbReference type="PROSITE" id="PS01331">
    <property type="entry name" value="THYMIDYLATE_KINASE"/>
    <property type="match status" value="1"/>
</dbReference>
<dbReference type="GO" id="GO:0006233">
    <property type="term" value="P:dTDP biosynthetic process"/>
    <property type="evidence" value="ECO:0007669"/>
    <property type="project" value="InterPro"/>
</dbReference>
<comment type="similarity">
    <text evidence="1 8">Belongs to the thymidylate kinase family.</text>
</comment>
<dbReference type="GO" id="GO:0005829">
    <property type="term" value="C:cytosol"/>
    <property type="evidence" value="ECO:0007669"/>
    <property type="project" value="TreeGrafter"/>
</dbReference>
<evidence type="ECO:0000313" key="10">
    <source>
        <dbReference type="EMBL" id="OHA22471.1"/>
    </source>
</evidence>
<dbReference type="EC" id="2.7.4.9" evidence="8"/>
<feature type="binding site" evidence="8">
    <location>
        <begin position="11"/>
        <end position="18"/>
    </location>
    <ligand>
        <name>ATP</name>
        <dbReference type="ChEBI" id="CHEBI:30616"/>
    </ligand>
</feature>
<comment type="catalytic activity">
    <reaction evidence="7 8">
        <text>dTMP + ATP = dTDP + ADP</text>
        <dbReference type="Rhea" id="RHEA:13517"/>
        <dbReference type="ChEBI" id="CHEBI:30616"/>
        <dbReference type="ChEBI" id="CHEBI:58369"/>
        <dbReference type="ChEBI" id="CHEBI:63528"/>
        <dbReference type="ChEBI" id="CHEBI:456216"/>
        <dbReference type="EC" id="2.7.4.9"/>
    </reaction>
</comment>
<gene>
    <name evidence="8" type="primary">tmk</name>
    <name evidence="10" type="ORF">A2W52_00585</name>
</gene>
<keyword evidence="5 8" id="KW-0418">Kinase</keyword>
<dbReference type="EMBL" id="MHRJ01000025">
    <property type="protein sequence ID" value="OHA22471.1"/>
    <property type="molecule type" value="Genomic_DNA"/>
</dbReference>
<dbReference type="GO" id="GO:0004798">
    <property type="term" value="F:dTMP kinase activity"/>
    <property type="evidence" value="ECO:0007669"/>
    <property type="project" value="UniProtKB-UniRule"/>
</dbReference>
<feature type="domain" description="Thymidylate kinase-like" evidence="9">
    <location>
        <begin position="9"/>
        <end position="196"/>
    </location>
</feature>
<keyword evidence="4 8" id="KW-0547">Nucleotide-binding</keyword>
<evidence type="ECO:0000256" key="5">
    <source>
        <dbReference type="ARBA" id="ARBA00022777"/>
    </source>
</evidence>
<dbReference type="Proteomes" id="UP000176493">
    <property type="component" value="Unassembled WGS sequence"/>
</dbReference>
<keyword evidence="2 8" id="KW-0808">Transferase</keyword>
<proteinExistence type="inferred from homology"/>
<dbReference type="GO" id="GO:0006227">
    <property type="term" value="P:dUDP biosynthetic process"/>
    <property type="evidence" value="ECO:0007669"/>
    <property type="project" value="TreeGrafter"/>
</dbReference>
<dbReference type="InterPro" id="IPR039430">
    <property type="entry name" value="Thymidylate_kin-like_dom"/>
</dbReference>
<dbReference type="GO" id="GO:0005524">
    <property type="term" value="F:ATP binding"/>
    <property type="evidence" value="ECO:0007669"/>
    <property type="project" value="UniProtKB-UniRule"/>
</dbReference>
<evidence type="ECO:0000256" key="3">
    <source>
        <dbReference type="ARBA" id="ARBA00022727"/>
    </source>
</evidence>
<dbReference type="CDD" id="cd01672">
    <property type="entry name" value="TMPK"/>
    <property type="match status" value="1"/>
</dbReference>
<sequence>MIRGRFIVIDGGEGSGKTTLLRALAKKLPKSKVLVTHEPGGTAFADKIRKLFLSPEAGAAGSEVLFGLIWAARSEHLKHKIIPALRKGIHVISDRFDSSTFAYQVFGQENKKLEKLFWQTRKVFLRKRKPDLYIFLDIGPKVGLERVARRKEKKTHFDRRELAFHRRVRAGFLKFLKYVPHKTIDANQSIKAVQDDFLNMIKSEFSRR</sequence>
<dbReference type="SUPFAM" id="SSF52540">
    <property type="entry name" value="P-loop containing nucleoside triphosphate hydrolases"/>
    <property type="match status" value="1"/>
</dbReference>
<evidence type="ECO:0000256" key="4">
    <source>
        <dbReference type="ARBA" id="ARBA00022741"/>
    </source>
</evidence>
<keyword evidence="6 8" id="KW-0067">ATP-binding</keyword>
<dbReference type="InterPro" id="IPR018094">
    <property type="entry name" value="Thymidylate_kinase"/>
</dbReference>
<dbReference type="HAMAP" id="MF_00165">
    <property type="entry name" value="Thymidylate_kinase"/>
    <property type="match status" value="1"/>
</dbReference>
<dbReference type="Pfam" id="PF02223">
    <property type="entry name" value="Thymidylate_kin"/>
    <property type="match status" value="1"/>
</dbReference>
<evidence type="ECO:0000256" key="1">
    <source>
        <dbReference type="ARBA" id="ARBA00009776"/>
    </source>
</evidence>
<dbReference type="PANTHER" id="PTHR10344">
    <property type="entry name" value="THYMIDYLATE KINASE"/>
    <property type="match status" value="1"/>
</dbReference>
<comment type="function">
    <text evidence="8">Phosphorylation of dTMP to form dTDP in both de novo and salvage pathways of dTTP synthesis.</text>
</comment>
<dbReference type="InterPro" id="IPR027417">
    <property type="entry name" value="P-loop_NTPase"/>
</dbReference>
<dbReference type="GO" id="GO:0006235">
    <property type="term" value="P:dTTP biosynthetic process"/>
    <property type="evidence" value="ECO:0007669"/>
    <property type="project" value="UniProtKB-UniRule"/>
</dbReference>
<dbReference type="InterPro" id="IPR018095">
    <property type="entry name" value="Thymidylate_kin_CS"/>
</dbReference>
<evidence type="ECO:0000259" key="9">
    <source>
        <dbReference type="Pfam" id="PF02223"/>
    </source>
</evidence>
<organism evidence="10 11">
    <name type="scientific">Candidatus Taylorbacteria bacterium RIFCSPHIGHO2_02_49_25</name>
    <dbReference type="NCBI Taxonomy" id="1802305"/>
    <lineage>
        <taxon>Bacteria</taxon>
        <taxon>Candidatus Tayloriibacteriota</taxon>
    </lineage>
</organism>
<dbReference type="NCBIfam" id="TIGR00041">
    <property type="entry name" value="DTMP_kinase"/>
    <property type="match status" value="1"/>
</dbReference>
<dbReference type="PANTHER" id="PTHR10344:SF4">
    <property type="entry name" value="UMP-CMP KINASE 2, MITOCHONDRIAL"/>
    <property type="match status" value="1"/>
</dbReference>
<evidence type="ECO:0000313" key="11">
    <source>
        <dbReference type="Proteomes" id="UP000176493"/>
    </source>
</evidence>
<reference evidence="10 11" key="1">
    <citation type="journal article" date="2016" name="Nat. Commun.">
        <title>Thousands of microbial genomes shed light on interconnected biogeochemical processes in an aquifer system.</title>
        <authorList>
            <person name="Anantharaman K."/>
            <person name="Brown C.T."/>
            <person name="Hug L.A."/>
            <person name="Sharon I."/>
            <person name="Castelle C.J."/>
            <person name="Probst A.J."/>
            <person name="Thomas B.C."/>
            <person name="Singh A."/>
            <person name="Wilkins M.J."/>
            <person name="Karaoz U."/>
            <person name="Brodie E.L."/>
            <person name="Williams K.H."/>
            <person name="Hubbard S.S."/>
            <person name="Banfield J.F."/>
        </authorList>
    </citation>
    <scope>NUCLEOTIDE SEQUENCE [LARGE SCALE GENOMIC DNA]</scope>
</reference>
<accession>A0A1G2MHG1</accession>
<evidence type="ECO:0000256" key="2">
    <source>
        <dbReference type="ARBA" id="ARBA00022679"/>
    </source>
</evidence>
<dbReference type="AlphaFoldDB" id="A0A1G2MHG1"/>
<evidence type="ECO:0000256" key="6">
    <source>
        <dbReference type="ARBA" id="ARBA00022840"/>
    </source>
</evidence>
<protein>
    <recommendedName>
        <fullName evidence="8">Thymidylate kinase</fullName>
        <ecNumber evidence="8">2.7.4.9</ecNumber>
    </recommendedName>
    <alternativeName>
        <fullName evidence="8">dTMP kinase</fullName>
    </alternativeName>
</protein>
<name>A0A1G2MHG1_9BACT</name>
<comment type="caution">
    <text evidence="10">The sequence shown here is derived from an EMBL/GenBank/DDBJ whole genome shotgun (WGS) entry which is preliminary data.</text>
</comment>
<keyword evidence="3 8" id="KW-0545">Nucleotide biosynthesis</keyword>
<evidence type="ECO:0000256" key="8">
    <source>
        <dbReference type="HAMAP-Rule" id="MF_00165"/>
    </source>
</evidence>
<dbReference type="Gene3D" id="3.40.50.300">
    <property type="entry name" value="P-loop containing nucleotide triphosphate hydrolases"/>
    <property type="match status" value="1"/>
</dbReference>